<dbReference type="Proteomes" id="UP000327493">
    <property type="component" value="Chromosome 23"/>
</dbReference>
<dbReference type="AlphaFoldDB" id="A0A5J5CE73"/>
<protein>
    <submittedName>
        <fullName evidence="2">Uncharacterized protein</fullName>
    </submittedName>
</protein>
<evidence type="ECO:0000256" key="1">
    <source>
        <dbReference type="SAM" id="MobiDB-lite"/>
    </source>
</evidence>
<dbReference type="EMBL" id="VOFY01000023">
    <property type="protein sequence ID" value="KAA8580182.1"/>
    <property type="molecule type" value="Genomic_DNA"/>
</dbReference>
<keyword evidence="3" id="KW-1185">Reference proteome</keyword>
<name>A0A5J5CE73_9PERO</name>
<comment type="caution">
    <text evidence="2">The sequence shown here is derived from an EMBL/GenBank/DDBJ whole genome shotgun (WGS) entry which is preliminary data.</text>
</comment>
<feature type="region of interest" description="Disordered" evidence="1">
    <location>
        <begin position="112"/>
        <end position="140"/>
    </location>
</feature>
<evidence type="ECO:0000313" key="3">
    <source>
        <dbReference type="Proteomes" id="UP000327493"/>
    </source>
</evidence>
<organism evidence="2 3">
    <name type="scientific">Etheostoma spectabile</name>
    <name type="common">orangethroat darter</name>
    <dbReference type="NCBI Taxonomy" id="54343"/>
    <lineage>
        <taxon>Eukaryota</taxon>
        <taxon>Metazoa</taxon>
        <taxon>Chordata</taxon>
        <taxon>Craniata</taxon>
        <taxon>Vertebrata</taxon>
        <taxon>Euteleostomi</taxon>
        <taxon>Actinopterygii</taxon>
        <taxon>Neopterygii</taxon>
        <taxon>Teleostei</taxon>
        <taxon>Neoteleostei</taxon>
        <taxon>Acanthomorphata</taxon>
        <taxon>Eupercaria</taxon>
        <taxon>Perciformes</taxon>
        <taxon>Percoidei</taxon>
        <taxon>Percidae</taxon>
        <taxon>Etheostomatinae</taxon>
        <taxon>Etheostoma</taxon>
    </lineage>
</organism>
<accession>A0A5J5CE73</accession>
<proteinExistence type="predicted"/>
<gene>
    <name evidence="2" type="ORF">FQN60_005717</name>
</gene>
<sequence>MDVVIRPVQGIYFFCAVWPLQTEGKWGHNFHGLAVKCDSVIYACGNRCHGNLDRPVAVGEAGHYSLGLLLQSRGPLPHPASCHSVTGRQEEKTAGEKVSILPLELESRDKMFQSPWSREPTASKGKQGKGGEGKVDSGFAASTTINGGPLRYDQLLFPRCYTFSSLKR</sequence>
<reference evidence="2 3" key="1">
    <citation type="submission" date="2019-08" db="EMBL/GenBank/DDBJ databases">
        <title>A chromosome-level genome assembly, high-density linkage maps, and genome scans reveal the genomic architecture of hybrid incompatibilities underlying speciation via character displacement in darters (Percidae: Etheostominae).</title>
        <authorList>
            <person name="Moran R.L."/>
            <person name="Catchen J.M."/>
            <person name="Fuller R.C."/>
        </authorList>
    </citation>
    <scope>NUCLEOTIDE SEQUENCE [LARGE SCALE GENOMIC DNA]</scope>
    <source>
        <strain evidence="2">EspeVRDwgs_2016</strain>
        <tissue evidence="2">Muscle</tissue>
    </source>
</reference>
<evidence type="ECO:0000313" key="2">
    <source>
        <dbReference type="EMBL" id="KAA8580182.1"/>
    </source>
</evidence>